<accession>X1QA60</accession>
<reference evidence="1" key="1">
    <citation type="journal article" date="2014" name="Front. Microbiol.">
        <title>High frequency of phylogenetically diverse reductive dehalogenase-homologous genes in deep subseafloor sedimentary metagenomes.</title>
        <authorList>
            <person name="Kawai M."/>
            <person name="Futagami T."/>
            <person name="Toyoda A."/>
            <person name="Takaki Y."/>
            <person name="Nishi S."/>
            <person name="Hori S."/>
            <person name="Arai W."/>
            <person name="Tsubouchi T."/>
            <person name="Morono Y."/>
            <person name="Uchiyama I."/>
            <person name="Ito T."/>
            <person name="Fujiyama A."/>
            <person name="Inagaki F."/>
            <person name="Takami H."/>
        </authorList>
    </citation>
    <scope>NUCLEOTIDE SEQUENCE</scope>
    <source>
        <strain evidence="1">Expedition CK06-06</strain>
    </source>
</reference>
<sequence length="71" mass="9034">MKEVLQKCREEDIPMLFELFKTVYRFNPRLKERDYFDWQFKDNPFNNHKDYTFWIMWEENTIKGFISYIPI</sequence>
<dbReference type="AlphaFoldDB" id="X1QA60"/>
<dbReference type="InterPro" id="IPR016181">
    <property type="entry name" value="Acyl_CoA_acyltransferase"/>
</dbReference>
<dbReference type="SUPFAM" id="SSF55729">
    <property type="entry name" value="Acyl-CoA N-acyltransferases (Nat)"/>
    <property type="match status" value="1"/>
</dbReference>
<name>X1QA60_9ZZZZ</name>
<organism evidence="1">
    <name type="scientific">marine sediment metagenome</name>
    <dbReference type="NCBI Taxonomy" id="412755"/>
    <lineage>
        <taxon>unclassified sequences</taxon>
        <taxon>metagenomes</taxon>
        <taxon>ecological metagenomes</taxon>
    </lineage>
</organism>
<dbReference type="Gene3D" id="3.40.630.30">
    <property type="match status" value="1"/>
</dbReference>
<proteinExistence type="predicted"/>
<comment type="caution">
    <text evidence="1">The sequence shown here is derived from an EMBL/GenBank/DDBJ whole genome shotgun (WGS) entry which is preliminary data.</text>
</comment>
<evidence type="ECO:0008006" key="2">
    <source>
        <dbReference type="Google" id="ProtNLM"/>
    </source>
</evidence>
<evidence type="ECO:0000313" key="1">
    <source>
        <dbReference type="EMBL" id="GAI51696.1"/>
    </source>
</evidence>
<feature type="non-terminal residue" evidence="1">
    <location>
        <position position="71"/>
    </location>
</feature>
<protein>
    <recommendedName>
        <fullName evidence="2">N-acetyltransferase domain-containing protein</fullName>
    </recommendedName>
</protein>
<dbReference type="EMBL" id="BARV01036222">
    <property type="protein sequence ID" value="GAI51696.1"/>
    <property type="molecule type" value="Genomic_DNA"/>
</dbReference>
<gene>
    <name evidence="1" type="ORF">S06H3_56322</name>
</gene>